<name>A0A6J4MPV2_9ACTN</name>
<feature type="compositionally biased region" description="Basic and acidic residues" evidence="1">
    <location>
        <begin position="198"/>
        <end position="207"/>
    </location>
</feature>
<protein>
    <submittedName>
        <fullName evidence="2">Uncharacterized protein</fullName>
    </submittedName>
</protein>
<organism evidence="2">
    <name type="scientific">uncultured Nocardioidaceae bacterium</name>
    <dbReference type="NCBI Taxonomy" id="253824"/>
    <lineage>
        <taxon>Bacteria</taxon>
        <taxon>Bacillati</taxon>
        <taxon>Actinomycetota</taxon>
        <taxon>Actinomycetes</taxon>
        <taxon>Propionibacteriales</taxon>
        <taxon>Nocardioidaceae</taxon>
        <taxon>environmental samples</taxon>
    </lineage>
</organism>
<sequence length="207" mass="22069">DDQPGHPPRRATRPRPARRSAGCGRRRRPATGRGPAPRLREPAPGADPPSRAGGPADLADARQARHRLRAALGHGVRAPGHEPCARGHRRCARVVRHDRRGSRRQEGAGKRRLDAGRRGPAPEPRGGRARAGDAATPGLTGVEGGREEAEPPAAPSGRPVLRLGPRRDERGGSGVPRLHRAPSGDRDPESSLRAQVPPRDRTRLAGL</sequence>
<dbReference type="EMBL" id="CADCUJ010000113">
    <property type="protein sequence ID" value="CAA9365733.1"/>
    <property type="molecule type" value="Genomic_DNA"/>
</dbReference>
<feature type="compositionally biased region" description="Basic residues" evidence="1">
    <location>
        <begin position="7"/>
        <end position="30"/>
    </location>
</feature>
<accession>A0A6J4MPV2</accession>
<dbReference type="AlphaFoldDB" id="A0A6J4MPV2"/>
<feature type="compositionally biased region" description="Basic residues" evidence="1">
    <location>
        <begin position="86"/>
        <end position="102"/>
    </location>
</feature>
<feature type="non-terminal residue" evidence="2">
    <location>
        <position position="207"/>
    </location>
</feature>
<reference evidence="2" key="1">
    <citation type="submission" date="2020-02" db="EMBL/GenBank/DDBJ databases">
        <authorList>
            <person name="Meier V. D."/>
        </authorList>
    </citation>
    <scope>NUCLEOTIDE SEQUENCE</scope>
    <source>
        <strain evidence="2">AVDCRST_MAG72</strain>
    </source>
</reference>
<feature type="compositionally biased region" description="Basic and acidic residues" evidence="1">
    <location>
        <begin position="103"/>
        <end position="117"/>
    </location>
</feature>
<evidence type="ECO:0000313" key="2">
    <source>
        <dbReference type="EMBL" id="CAA9365733.1"/>
    </source>
</evidence>
<evidence type="ECO:0000256" key="1">
    <source>
        <dbReference type="SAM" id="MobiDB-lite"/>
    </source>
</evidence>
<gene>
    <name evidence="2" type="ORF">AVDCRST_MAG72-2702</name>
</gene>
<feature type="non-terminal residue" evidence="2">
    <location>
        <position position="1"/>
    </location>
</feature>
<feature type="region of interest" description="Disordered" evidence="1">
    <location>
        <begin position="1"/>
        <end position="207"/>
    </location>
</feature>
<proteinExistence type="predicted"/>